<evidence type="ECO:0000256" key="1">
    <source>
        <dbReference type="ARBA" id="ARBA00022723"/>
    </source>
</evidence>
<dbReference type="PANTHER" id="PTHR31668">
    <property type="entry name" value="GLUCOSE TRANSPORT TRANSCRIPTION REGULATOR RGT1-RELATED-RELATED"/>
    <property type="match status" value="1"/>
</dbReference>
<evidence type="ECO:0000256" key="5">
    <source>
        <dbReference type="ARBA" id="ARBA00023242"/>
    </source>
</evidence>
<dbReference type="EMBL" id="VDEP01000405">
    <property type="protein sequence ID" value="KAA1088691.1"/>
    <property type="molecule type" value="Genomic_DNA"/>
</dbReference>
<dbReference type="CDD" id="cd00067">
    <property type="entry name" value="GAL4"/>
    <property type="match status" value="1"/>
</dbReference>
<dbReference type="InterPro" id="IPR001138">
    <property type="entry name" value="Zn2Cys6_DnaBD"/>
</dbReference>
<accession>A0A5B0PJE1</accession>
<comment type="caution">
    <text evidence="9">The sequence shown here is derived from an EMBL/GenBank/DDBJ whole genome shotgun (WGS) entry which is preliminary data.</text>
</comment>
<feature type="compositionally biased region" description="Acidic residues" evidence="6">
    <location>
        <begin position="270"/>
        <end position="279"/>
    </location>
</feature>
<feature type="compositionally biased region" description="Basic and acidic residues" evidence="6">
    <location>
        <begin position="280"/>
        <end position="295"/>
    </location>
</feature>
<feature type="compositionally biased region" description="Low complexity" evidence="6">
    <location>
        <begin position="183"/>
        <end position="201"/>
    </location>
</feature>
<keyword evidence="5" id="KW-0539">Nucleus</keyword>
<proteinExistence type="predicted"/>
<keyword evidence="2" id="KW-0805">Transcription regulation</keyword>
<gene>
    <name evidence="9" type="ORF">PGT21_005193</name>
    <name evidence="8" type="ORF">PGTUg99_020296</name>
</gene>
<dbReference type="GO" id="GO:0000981">
    <property type="term" value="F:DNA-binding transcription factor activity, RNA polymerase II-specific"/>
    <property type="evidence" value="ECO:0007669"/>
    <property type="project" value="InterPro"/>
</dbReference>
<feature type="region of interest" description="Disordered" evidence="6">
    <location>
        <begin position="1"/>
        <end position="34"/>
    </location>
</feature>
<dbReference type="GO" id="GO:0003677">
    <property type="term" value="F:DNA binding"/>
    <property type="evidence" value="ECO:0007669"/>
    <property type="project" value="UniProtKB-KW"/>
</dbReference>
<feature type="region of interest" description="Disordered" evidence="6">
    <location>
        <begin position="266"/>
        <end position="359"/>
    </location>
</feature>
<evidence type="ECO:0000313" key="8">
    <source>
        <dbReference type="EMBL" id="KAA1088691.1"/>
    </source>
</evidence>
<keyword evidence="3" id="KW-0238">DNA-binding</keyword>
<evidence type="ECO:0000313" key="10">
    <source>
        <dbReference type="Proteomes" id="UP000324748"/>
    </source>
</evidence>
<feature type="region of interest" description="Disordered" evidence="6">
    <location>
        <begin position="55"/>
        <end position="78"/>
    </location>
</feature>
<evidence type="ECO:0000259" key="7">
    <source>
        <dbReference type="PROSITE" id="PS50048"/>
    </source>
</evidence>
<dbReference type="Proteomes" id="UP000324748">
    <property type="component" value="Unassembled WGS sequence"/>
</dbReference>
<dbReference type="SUPFAM" id="SSF57701">
    <property type="entry name" value="Zn2/Cys6 DNA-binding domain"/>
    <property type="match status" value="1"/>
</dbReference>
<dbReference type="GO" id="GO:0006351">
    <property type="term" value="P:DNA-templated transcription"/>
    <property type="evidence" value="ECO:0007669"/>
    <property type="project" value="InterPro"/>
</dbReference>
<feature type="compositionally biased region" description="Low complexity" evidence="6">
    <location>
        <begin position="1"/>
        <end position="21"/>
    </location>
</feature>
<dbReference type="Gene3D" id="4.10.240.10">
    <property type="entry name" value="Zn(2)-C6 fungal-type DNA-binding domain"/>
    <property type="match status" value="1"/>
</dbReference>
<feature type="compositionally biased region" description="Polar residues" evidence="6">
    <location>
        <begin position="55"/>
        <end position="67"/>
    </location>
</feature>
<feature type="compositionally biased region" description="Basic and acidic residues" evidence="6">
    <location>
        <begin position="204"/>
        <end position="221"/>
    </location>
</feature>
<feature type="compositionally biased region" description="Polar residues" evidence="6">
    <location>
        <begin position="136"/>
        <end position="149"/>
    </location>
</feature>
<sequence>MHHIPLSQSSFPLQSASSSSLNPHYHDQQQQYHSLDHSATSLAIDQDINSANNTLDLNKHQLPTNNNPRKRVKTSRACDSCRAKKIRCEPLNNPTTTTTTSQSTTPTCAQCHSHSINCTWFLPIALTRFKPRHPKQANTKDNNNQQSSQEFHHTHQQAHLPNFNPEKPTGHHVLPTELKNPTEKPTSSPAPSPTLSAPQPADDSLPRRQEKIDPRSSDHRIYGNTSMSYIMHSTRSFPVERLGQYDTQYFQSHQVENNGEGFIKVYDQNSSDEDDPDEAEISHNHSSPIDDHSSHPADSPEPSYEKACQPTLPPLSSHRAKPKRSDERARQSNEPPDQHRQRHHSKGTSRTVDNNPRIEPSEIEELLSYYFRTLSPHAPMINEYQFLYLTRKQSDPSQAHPRSILGSSSHSKLLVYTLCGLAAMNHQVSSDLRLRVRRTIESFYRYNEILARCDIKSILGLLAIGFSLEFEIPEAGRICWNAVGTAIRMAQSLGLHRPIESTRHSIVHQELRRRVWSCCVITDRWASAVFGLPMAIDLLDSDNHLTLNDPEYLLHLQQDDQLYLSHFALQSLSILLGKILKSLYTPSGITYLKDELLISLMNELEEWHSRLAIISDPKNLGYLCLAAVSVEFLLFRPFMRAEPSGPKSLKFEMVEEDFDRLISRARKAINWVDSNSYILEGQIIGQYSFFVSCLVQYHSYIGQGSLEALDALGQATKVAKSVQNPDCFVRNRVHDIVQALFSTAVTNRQEVERSRLARSSQLGPGPPHQTDTHKANDSVLARSLAPVDGLDNTNLVNHSQPPDLAAQVKLTKQPMWWWDISGIYDINSTFDALSDAPFRWDGLSHPTGLINWNSWCGSLENTIAGSQSTNQHQSTLPQQQQIGQHAQIDPDRVQENGLEGRLAMPTSMGCSGSAHMEPWGPAMCVPPATNSIPTSLPLPEHARASAFEPGPISTSVSSIHQPVYQNFLNNTGPEVLGFPGQNFGLPPTSSSAPPSQTGFQLLSSDLHQVHHPNLINHQRRFSTPVEQDNLGQPRLASSSSFLIPH</sequence>
<evidence type="ECO:0000313" key="11">
    <source>
        <dbReference type="Proteomes" id="UP000325313"/>
    </source>
</evidence>
<dbReference type="EMBL" id="VSWC01000053">
    <property type="protein sequence ID" value="KAA1101043.1"/>
    <property type="molecule type" value="Genomic_DNA"/>
</dbReference>
<dbReference type="InterPro" id="IPR036864">
    <property type="entry name" value="Zn2-C6_fun-type_DNA-bd_sf"/>
</dbReference>
<dbReference type="CDD" id="cd12148">
    <property type="entry name" value="fungal_TF_MHR"/>
    <property type="match status" value="1"/>
</dbReference>
<evidence type="ECO:0000256" key="4">
    <source>
        <dbReference type="ARBA" id="ARBA00023163"/>
    </source>
</evidence>
<feature type="domain" description="Zn(2)-C6 fungal-type" evidence="7">
    <location>
        <begin position="77"/>
        <end position="120"/>
    </location>
</feature>
<dbReference type="Pfam" id="PF04082">
    <property type="entry name" value="Fungal_trans"/>
    <property type="match status" value="1"/>
</dbReference>
<feature type="region of interest" description="Disordered" evidence="6">
    <location>
        <begin position="133"/>
        <end position="224"/>
    </location>
</feature>
<dbReference type="GO" id="GO:0008270">
    <property type="term" value="F:zinc ion binding"/>
    <property type="evidence" value="ECO:0007669"/>
    <property type="project" value="InterPro"/>
</dbReference>
<dbReference type="InterPro" id="IPR050797">
    <property type="entry name" value="Carb_Metab_Trans_Reg"/>
</dbReference>
<dbReference type="SMART" id="SM00066">
    <property type="entry name" value="GAL4"/>
    <property type="match status" value="1"/>
</dbReference>
<feature type="region of interest" description="Disordered" evidence="6">
    <location>
        <begin position="753"/>
        <end position="776"/>
    </location>
</feature>
<reference evidence="10 11" key="1">
    <citation type="submission" date="2019-05" db="EMBL/GenBank/DDBJ databases">
        <title>Emergence of the Ug99 lineage of the wheat stem rust pathogen through somatic hybridization.</title>
        <authorList>
            <person name="Li F."/>
            <person name="Upadhyaya N.M."/>
            <person name="Sperschneider J."/>
            <person name="Matny O."/>
            <person name="Nguyen-Phuc H."/>
            <person name="Mago R."/>
            <person name="Raley C."/>
            <person name="Miller M.E."/>
            <person name="Silverstein K.A.T."/>
            <person name="Henningsen E."/>
            <person name="Hirsch C.D."/>
            <person name="Visser B."/>
            <person name="Pretorius Z.A."/>
            <person name="Steffenson B.J."/>
            <person name="Schwessinger B."/>
            <person name="Dodds P.N."/>
            <person name="Figueroa M."/>
        </authorList>
    </citation>
    <scope>NUCLEOTIDE SEQUENCE [LARGE SCALE GENOMIC DNA]</scope>
    <source>
        <strain evidence="9">21-0</strain>
        <strain evidence="8 11">Ug99</strain>
    </source>
</reference>
<evidence type="ECO:0000313" key="9">
    <source>
        <dbReference type="EMBL" id="KAA1101043.1"/>
    </source>
</evidence>
<dbReference type="PANTHER" id="PTHR31668:SF26">
    <property type="entry name" value="GLUCOSE TRANSPORT TRANSCRIPTION REGULATOR RGT1-RELATED"/>
    <property type="match status" value="1"/>
</dbReference>
<dbReference type="InterPro" id="IPR007219">
    <property type="entry name" value="XnlR_reg_dom"/>
</dbReference>
<evidence type="ECO:0000256" key="2">
    <source>
        <dbReference type="ARBA" id="ARBA00023015"/>
    </source>
</evidence>
<keyword evidence="10" id="KW-1185">Reference proteome</keyword>
<organism evidence="9 10">
    <name type="scientific">Puccinia graminis f. sp. tritici</name>
    <dbReference type="NCBI Taxonomy" id="56615"/>
    <lineage>
        <taxon>Eukaryota</taxon>
        <taxon>Fungi</taxon>
        <taxon>Dikarya</taxon>
        <taxon>Basidiomycota</taxon>
        <taxon>Pucciniomycotina</taxon>
        <taxon>Pucciniomycetes</taxon>
        <taxon>Pucciniales</taxon>
        <taxon>Pucciniaceae</taxon>
        <taxon>Puccinia</taxon>
    </lineage>
</organism>
<dbReference type="SMART" id="SM00906">
    <property type="entry name" value="Fungal_trans"/>
    <property type="match status" value="1"/>
</dbReference>
<name>A0A5B0PJE1_PUCGR</name>
<dbReference type="OrthoDB" id="4161332at2759"/>
<feature type="compositionally biased region" description="Basic and acidic residues" evidence="6">
    <location>
        <begin position="323"/>
        <end position="339"/>
    </location>
</feature>
<evidence type="ECO:0000256" key="6">
    <source>
        <dbReference type="SAM" id="MobiDB-lite"/>
    </source>
</evidence>
<dbReference type="PROSITE" id="PS50048">
    <property type="entry name" value="ZN2_CY6_FUNGAL_2"/>
    <property type="match status" value="1"/>
</dbReference>
<evidence type="ECO:0000256" key="3">
    <source>
        <dbReference type="ARBA" id="ARBA00023125"/>
    </source>
</evidence>
<feature type="region of interest" description="Disordered" evidence="6">
    <location>
        <begin position="1025"/>
        <end position="1045"/>
    </location>
</feature>
<dbReference type="AlphaFoldDB" id="A0A5B0PJE1"/>
<keyword evidence="4" id="KW-0804">Transcription</keyword>
<protein>
    <recommendedName>
        <fullName evidence="7">Zn(2)-C6 fungal-type domain-containing protein</fullName>
    </recommendedName>
</protein>
<dbReference type="Proteomes" id="UP000325313">
    <property type="component" value="Unassembled WGS sequence"/>
</dbReference>
<keyword evidence="1" id="KW-0479">Metal-binding</keyword>